<evidence type="ECO:0000259" key="1">
    <source>
        <dbReference type="Pfam" id="PF14726"/>
    </source>
</evidence>
<dbReference type="GeneTree" id="ENSGT00640000091535"/>
<dbReference type="GO" id="GO:0007099">
    <property type="term" value="P:centriole replication"/>
    <property type="evidence" value="ECO:0007669"/>
    <property type="project" value="TreeGrafter"/>
</dbReference>
<keyword evidence="3" id="KW-1185">Reference proteome</keyword>
<dbReference type="GO" id="GO:0005814">
    <property type="term" value="C:centriole"/>
    <property type="evidence" value="ECO:0007669"/>
    <property type="project" value="TreeGrafter"/>
</dbReference>
<sequence length="335" mass="37227">MDLLGLFKKLGHDLEEIRTRSLRNLLLKIEHGLVVDADLIYNKVLLATLLRWFSFPTVPMQAEVLGLLRRLASVTAARLLADFGAVELMARLRPGLQAHLRVEVDAVVDFLLVSQRPSISSAQLSADVLLQLGPVLHKQVIGVLAPRPILTVGSTAVKCLKFSSFPWVTLTPSDKHVFASTERSSLVQSSCDFLTDVMMHDFPAEIFLQRPNIAEGLLMLVGSAPGLEEGMHDLELAAWRCLRSLCHNLSTRLKYHHDPDFFCTKTGDVLHGFSIVKLVLENRIGIKLHPEIEKQVWESAPSFPISSTPPPSSLNPSSTPPYFFRALDLNAEFIN</sequence>
<evidence type="ECO:0000313" key="2">
    <source>
        <dbReference type="Ensembl" id="ENSEBUP00000016838.1"/>
    </source>
</evidence>
<accession>A0A8C4QKG0</accession>
<dbReference type="GO" id="GO:0032053">
    <property type="term" value="P:ciliary basal body organization"/>
    <property type="evidence" value="ECO:0007669"/>
    <property type="project" value="TreeGrafter"/>
</dbReference>
<dbReference type="Pfam" id="PF14726">
    <property type="entry name" value="RTTN_N"/>
    <property type="match status" value="1"/>
</dbReference>
<dbReference type="Proteomes" id="UP000694388">
    <property type="component" value="Unplaced"/>
</dbReference>
<protein>
    <recommendedName>
        <fullName evidence="1">Rotatin N-terminal domain-containing protein</fullName>
    </recommendedName>
</protein>
<evidence type="ECO:0000313" key="3">
    <source>
        <dbReference type="Proteomes" id="UP000694388"/>
    </source>
</evidence>
<dbReference type="GO" id="GO:0005813">
    <property type="term" value="C:centrosome"/>
    <property type="evidence" value="ECO:0007669"/>
    <property type="project" value="InterPro"/>
</dbReference>
<dbReference type="InterPro" id="IPR029249">
    <property type="entry name" value="Rotatin_N"/>
</dbReference>
<dbReference type="Ensembl" id="ENSEBUT00000017414.1">
    <property type="protein sequence ID" value="ENSEBUP00000016838.1"/>
    <property type="gene ID" value="ENSEBUG00000010555.1"/>
</dbReference>
<organism evidence="2 3">
    <name type="scientific">Eptatretus burgeri</name>
    <name type="common">Inshore hagfish</name>
    <dbReference type="NCBI Taxonomy" id="7764"/>
    <lineage>
        <taxon>Eukaryota</taxon>
        <taxon>Metazoa</taxon>
        <taxon>Chordata</taxon>
        <taxon>Craniata</taxon>
        <taxon>Vertebrata</taxon>
        <taxon>Cyclostomata</taxon>
        <taxon>Myxini</taxon>
        <taxon>Myxiniformes</taxon>
        <taxon>Myxinidae</taxon>
        <taxon>Eptatretinae</taxon>
        <taxon>Eptatretus</taxon>
    </lineage>
</organism>
<dbReference type="GO" id="GO:0010457">
    <property type="term" value="P:centriole-centriole cohesion"/>
    <property type="evidence" value="ECO:0007669"/>
    <property type="project" value="TreeGrafter"/>
</dbReference>
<reference evidence="2" key="2">
    <citation type="submission" date="2025-09" db="UniProtKB">
        <authorList>
            <consortium name="Ensembl"/>
        </authorList>
    </citation>
    <scope>IDENTIFICATION</scope>
</reference>
<dbReference type="AlphaFoldDB" id="A0A8C4QKG0"/>
<dbReference type="GO" id="GO:0036064">
    <property type="term" value="C:ciliary basal body"/>
    <property type="evidence" value="ECO:0007669"/>
    <property type="project" value="InterPro"/>
</dbReference>
<dbReference type="OMA" id="EPNICIS"/>
<dbReference type="PANTHER" id="PTHR31691:SF1">
    <property type="entry name" value="ROTATIN"/>
    <property type="match status" value="1"/>
</dbReference>
<dbReference type="PANTHER" id="PTHR31691">
    <property type="entry name" value="ROTATIN"/>
    <property type="match status" value="1"/>
</dbReference>
<name>A0A8C4QKG0_EPTBU</name>
<proteinExistence type="predicted"/>
<reference evidence="2" key="1">
    <citation type="submission" date="2025-08" db="UniProtKB">
        <authorList>
            <consortium name="Ensembl"/>
        </authorList>
    </citation>
    <scope>IDENTIFICATION</scope>
</reference>
<feature type="domain" description="Rotatin N-terminal" evidence="1">
    <location>
        <begin position="16"/>
        <end position="109"/>
    </location>
</feature>
<dbReference type="InterPro" id="IPR030791">
    <property type="entry name" value="Rotatin"/>
</dbReference>